<feature type="compositionally biased region" description="Pro residues" evidence="1">
    <location>
        <begin position="524"/>
        <end position="538"/>
    </location>
</feature>
<dbReference type="PROSITE" id="PS50250">
    <property type="entry name" value="PCI"/>
    <property type="match status" value="1"/>
</dbReference>
<feature type="region of interest" description="Disordered" evidence="1">
    <location>
        <begin position="971"/>
        <end position="1024"/>
    </location>
</feature>
<feature type="compositionally biased region" description="Low complexity" evidence="1">
    <location>
        <begin position="753"/>
        <end position="776"/>
    </location>
</feature>
<feature type="region of interest" description="Disordered" evidence="1">
    <location>
        <begin position="510"/>
        <end position="567"/>
    </location>
</feature>
<evidence type="ECO:0000313" key="3">
    <source>
        <dbReference type="EMBL" id="PHJ24614.1"/>
    </source>
</evidence>
<organism evidence="3 4">
    <name type="scientific">Cystoisospora suis</name>
    <dbReference type="NCBI Taxonomy" id="483139"/>
    <lineage>
        <taxon>Eukaryota</taxon>
        <taxon>Sar</taxon>
        <taxon>Alveolata</taxon>
        <taxon>Apicomplexa</taxon>
        <taxon>Conoidasida</taxon>
        <taxon>Coccidia</taxon>
        <taxon>Eucoccidiorida</taxon>
        <taxon>Eimeriorina</taxon>
        <taxon>Sarcocystidae</taxon>
        <taxon>Cystoisospora</taxon>
    </lineage>
</organism>
<name>A0A2C6LC86_9APIC</name>
<accession>A0A2C6LC86</accession>
<dbReference type="Gene3D" id="1.25.40.990">
    <property type="match status" value="1"/>
</dbReference>
<dbReference type="OrthoDB" id="337508at2759"/>
<keyword evidence="4" id="KW-1185">Reference proteome</keyword>
<evidence type="ECO:0000313" key="4">
    <source>
        <dbReference type="Proteomes" id="UP000221165"/>
    </source>
</evidence>
<proteinExistence type="predicted"/>
<gene>
    <name evidence="3" type="ORF">CSUI_001530</name>
</gene>
<dbReference type="PANTHER" id="PTHR12436">
    <property type="entry name" value="80 KDA MCM3-ASSOCIATED PROTEIN"/>
    <property type="match status" value="1"/>
</dbReference>
<evidence type="ECO:0000256" key="1">
    <source>
        <dbReference type="SAM" id="MobiDB-lite"/>
    </source>
</evidence>
<feature type="compositionally biased region" description="Basic residues" evidence="1">
    <location>
        <begin position="783"/>
        <end position="798"/>
    </location>
</feature>
<protein>
    <submittedName>
        <fullName evidence="3">Sac3 ganp family protein</fullName>
    </submittedName>
</protein>
<feature type="compositionally biased region" description="Polar residues" evidence="1">
    <location>
        <begin position="271"/>
        <end position="286"/>
    </location>
</feature>
<dbReference type="InterPro" id="IPR000717">
    <property type="entry name" value="PCI_dom"/>
</dbReference>
<comment type="caution">
    <text evidence="3">The sequence shown here is derived from an EMBL/GenBank/DDBJ whole genome shotgun (WGS) entry which is preliminary data.</text>
</comment>
<sequence length="1303" mass="136093">MNSIPTPLGGGMPPPTPGVGGGAGGAGLPAGVHPWTGAATIGGLGIPHAAQGAPLGGPPPPALQAQQAAMLAAAAASGGLATPPSLPQQATGGVMAGGLLGGRMMGPMHPGGAAFPAQLGMIPPGAGAIPPTQQQQQGPSVGVGLPLQQPPPMSAAHAFGTYEEFLAYAKQQYTAHYFGYLRQLHPPEIAMQHALACVEKLQESGFLDQLRGVYQAQSNARNALLMRDPSQAQPPQNALNAPVAPQANAFLGGGAGGVVGGMVPGGTLPMQTDAGSKSTLGSQGPLTTVGGAIPPVQPPPQDQHHPKQGRVAFSLKSKGTTAPGAGGGTPPKGVGGLTLTETATPGRLVAAGVPGTPAASSGTNSSASLGVSGGGLVPSSAAGGLPSPAVGGCAAPIPSAAGGYGGGENPTTSLAYYQMAVQGQPPQHASMHATLMAQQQQQQQLLIQGATPSSSAQGGDLGGGTGAGMFLYNNSHVSLSASSQQQPSFQQGINHTTPSQKDSLAYIQGLSGGANSTAPSTPINAPPPPPPCSPPPPASNDNRPLHPPSPSLPGYHGTSAGGSSLLLTGNERAGTVSSAGDRPSSGFDPYNSVQGAVEAAARAAAAMAAGKIPGGVLSSSSSPHLASSALLQQPGTLSGGVQGGNFDIQSARDQALQRAAEAAKDLAERKRQQGLLGAQAFSLWIQRLLTTHLTPEKGADWRRQVNLYSHKLTQDFRLGLLGGRDWSSYPIPSEEEIRLEVEKNDLAQSSLQPATSSGGRSSTSSVPPSGRSTSASDDPYRGSRSHRQQHRRSSRSRSRSLTSGGGDEPSSSSPSIQFHSRTIQLKGGGVYRRHHNRHSTSSGDADGPRSESSGDWRHGNRRHGEENGDSNEKSRHSQGGGGGDDNEDENEDFISLLDAKGKTKGSKGARQVQLLRSRAGKSGGQQQQQAWHGGGERKDSLLGMLIKCTPQEEEKRLQRMNRFGLACNSAPATGGSTSSTSDFNNKEDSNSSSSSSWKVSWMLDSSGGGSMTPSSSTSGSGGGGLTWQEKLEIAKSTEKIVGTSTALEKTYLRLTNAPDPATVRPPEILKKAFEHVLQKHKEGSATWRYVEEQFRSIRQDLTVQGIKNDFVRRVYETNGRLALSYHDLGQFNQCQTQLRDLYKRLQVPENDPERLEYLCYRLVYMALQGMRLDVLRVMSEMTVKERTDPSVVYAMKVRRALADGNFRRYFYLASIGPHSTKHLCEIFEPRMRMLALVCMTKASLNLQPKKIQEELHFSSMRETIDFLQKEGAVFSVDGKVDSKKSLVHFEKSSLLSKKVKAMG</sequence>
<dbReference type="PANTHER" id="PTHR12436:SF4">
    <property type="entry name" value="LEUKOCYTE RECEPTOR CLUSTER MEMBER 8"/>
    <property type="match status" value="1"/>
</dbReference>
<dbReference type="VEuPathDB" id="ToxoDB:CSUI_001530"/>
<dbReference type="Proteomes" id="UP000221165">
    <property type="component" value="Unassembled WGS sequence"/>
</dbReference>
<feature type="region of interest" description="Disordered" evidence="1">
    <location>
        <begin position="917"/>
        <end position="938"/>
    </location>
</feature>
<feature type="compositionally biased region" description="Basic and acidic residues" evidence="1">
    <location>
        <begin position="846"/>
        <end position="875"/>
    </location>
</feature>
<dbReference type="EMBL" id="MIGC01000613">
    <property type="protein sequence ID" value="PHJ24614.1"/>
    <property type="molecule type" value="Genomic_DNA"/>
</dbReference>
<dbReference type="InterPro" id="IPR045107">
    <property type="entry name" value="SAC3/GANP/THP3"/>
</dbReference>
<feature type="region of interest" description="Disordered" evidence="1">
    <location>
        <begin position="750"/>
        <end position="890"/>
    </location>
</feature>
<dbReference type="GeneID" id="94424947"/>
<reference evidence="3 4" key="1">
    <citation type="journal article" date="2017" name="Int. J. Parasitol.">
        <title>The genome of the protozoan parasite Cystoisospora suis and a reverse vaccinology approach to identify vaccine candidates.</title>
        <authorList>
            <person name="Palmieri N."/>
            <person name="Shrestha A."/>
            <person name="Ruttkowski B."/>
            <person name="Beck T."/>
            <person name="Vogl C."/>
            <person name="Tomley F."/>
            <person name="Blake D.P."/>
            <person name="Joachim A."/>
        </authorList>
    </citation>
    <scope>NUCLEOTIDE SEQUENCE [LARGE SCALE GENOMIC DNA]</scope>
    <source>
        <strain evidence="3 4">Wien I</strain>
    </source>
</reference>
<feature type="region of interest" description="Disordered" evidence="1">
    <location>
        <begin position="1"/>
        <end position="25"/>
    </location>
</feature>
<dbReference type="InterPro" id="IPR005062">
    <property type="entry name" value="SAC3/GANP/THP3_conserved"/>
</dbReference>
<feature type="domain" description="PCI" evidence="2">
    <location>
        <begin position="1127"/>
        <end position="1294"/>
    </location>
</feature>
<evidence type="ECO:0000259" key="2">
    <source>
        <dbReference type="PROSITE" id="PS50250"/>
    </source>
</evidence>
<feature type="compositionally biased region" description="Low complexity" evidence="1">
    <location>
        <begin position="990"/>
        <end position="1018"/>
    </location>
</feature>
<dbReference type="RefSeq" id="XP_067926286.1">
    <property type="nucleotide sequence ID" value="XM_068061736.1"/>
</dbReference>
<feature type="region of interest" description="Disordered" evidence="1">
    <location>
        <begin position="271"/>
        <end position="309"/>
    </location>
</feature>
<feature type="compositionally biased region" description="Low complexity" evidence="1">
    <location>
        <begin position="973"/>
        <end position="983"/>
    </location>
</feature>
<dbReference type="Pfam" id="PF03399">
    <property type="entry name" value="SAC3_GANP"/>
    <property type="match status" value="1"/>
</dbReference>
<dbReference type="GO" id="GO:0005634">
    <property type="term" value="C:nucleus"/>
    <property type="evidence" value="ECO:0007669"/>
    <property type="project" value="TreeGrafter"/>
</dbReference>